<evidence type="ECO:0000313" key="4">
    <source>
        <dbReference type="EMBL" id="ATG74335.1"/>
    </source>
</evidence>
<dbReference type="Pfam" id="PF10979">
    <property type="entry name" value="DUF2786"/>
    <property type="match status" value="1"/>
</dbReference>
<evidence type="ECO:0000313" key="5">
    <source>
        <dbReference type="EMBL" id="ATG74422.1"/>
    </source>
</evidence>
<name>A0A291HQB0_9GAMM</name>
<evidence type="ECO:0000313" key="6">
    <source>
        <dbReference type="Proteomes" id="UP000217763"/>
    </source>
</evidence>
<dbReference type="EMBL" id="CP012621">
    <property type="protein sequence ID" value="ATG74422.1"/>
    <property type="molecule type" value="Genomic_DNA"/>
</dbReference>
<dbReference type="PIRSF" id="PIRSF028111">
    <property type="entry name" value="UCP028111"/>
    <property type="match status" value="1"/>
</dbReference>
<evidence type="ECO:0000259" key="3">
    <source>
        <dbReference type="Pfam" id="PF23771"/>
    </source>
</evidence>
<proteinExistence type="predicted"/>
<protein>
    <submittedName>
        <fullName evidence="4">Uncharacterized protein</fullName>
    </submittedName>
</protein>
<feature type="domain" description="DUF2786" evidence="2">
    <location>
        <begin position="2"/>
        <end position="36"/>
    </location>
</feature>
<dbReference type="InterPro" id="IPR024498">
    <property type="entry name" value="DUF2786"/>
</dbReference>
<feature type="domain" description="DUF7168" evidence="3">
    <location>
        <begin position="51"/>
        <end position="175"/>
    </location>
</feature>
<dbReference type="EMBL" id="CP012621">
    <property type="protein sequence ID" value="ATG74335.1"/>
    <property type="molecule type" value="Genomic_DNA"/>
</dbReference>
<reference evidence="6" key="1">
    <citation type="submission" date="2015-09" db="EMBL/GenBank/DDBJ databases">
        <authorList>
            <person name="Shao Z."/>
            <person name="Wang L."/>
        </authorList>
    </citation>
    <scope>NUCLEOTIDE SEQUENCE [LARGE SCALE GENOMIC DNA]</scope>
    <source>
        <strain evidence="6">F13-1</strain>
    </source>
</reference>
<evidence type="ECO:0000256" key="1">
    <source>
        <dbReference type="SAM" id="MobiDB-lite"/>
    </source>
</evidence>
<dbReference type="KEGG" id="zdf:AN401_11110"/>
<gene>
    <name evidence="4" type="ORF">AN401_11110</name>
    <name evidence="5" type="ORF">AN401_11625</name>
</gene>
<organism evidence="4 6">
    <name type="scientific">Zobellella denitrificans</name>
    <dbReference type="NCBI Taxonomy" id="347534"/>
    <lineage>
        <taxon>Bacteria</taxon>
        <taxon>Pseudomonadati</taxon>
        <taxon>Pseudomonadota</taxon>
        <taxon>Gammaproteobacteria</taxon>
        <taxon>Aeromonadales</taxon>
        <taxon>Aeromonadaceae</taxon>
        <taxon>Zobellella</taxon>
    </lineage>
</organism>
<dbReference type="KEGG" id="zdf:AN401_11625"/>
<dbReference type="Pfam" id="PF23771">
    <property type="entry name" value="DUF7168"/>
    <property type="match status" value="1"/>
</dbReference>
<sequence length="224" mass="24674">MEKLKKLMALAQSGNPHEAANALAKAQKLMAEHKIDADALELADLGESLVRMATNSDKPPRWSLMLVSLIREAFGVEAVITRELFSATRQVRFYGLAERAEIAGYCHDVLRRQLARARKDYIAGLSKRMKPANKTARADQFCEGWCYGVRQAVDKLVPSEREQVLMRRYQEQVIKPNGTTTGRSAGSVRGGDNARGEGFVAGRQVQLNPGMTGRETGKLGVTDA</sequence>
<dbReference type="InterPro" id="IPR055592">
    <property type="entry name" value="DUF7168"/>
</dbReference>
<evidence type="ECO:0000259" key="2">
    <source>
        <dbReference type="Pfam" id="PF10979"/>
    </source>
</evidence>
<keyword evidence="6" id="KW-1185">Reference proteome</keyword>
<dbReference type="Proteomes" id="UP000217763">
    <property type="component" value="Chromosome"/>
</dbReference>
<reference evidence="4" key="2">
    <citation type="submission" date="2015-09" db="EMBL/GenBank/DDBJ databases">
        <authorList>
            <person name="Jackson K.R."/>
            <person name="Lunt B.L."/>
            <person name="Fisher J.N.B."/>
            <person name="Gardner A.V."/>
            <person name="Bailey M.E."/>
            <person name="Deus L.M."/>
            <person name="Earl A.S."/>
            <person name="Gibby P.D."/>
            <person name="Hartmann K.A."/>
            <person name="Liu J.E."/>
            <person name="Manci A.M."/>
            <person name="Nielsen D.A."/>
            <person name="Solomon M.B."/>
            <person name="Breakwell D.P."/>
            <person name="Burnett S.H."/>
            <person name="Grose J.H."/>
        </authorList>
    </citation>
    <scope>NUCLEOTIDE SEQUENCE [LARGE SCALE GENOMIC DNA]</scope>
    <source>
        <strain evidence="4">F13-1</strain>
    </source>
</reference>
<dbReference type="InterPro" id="IPR016868">
    <property type="entry name" value="Phage_B3_Orf5"/>
</dbReference>
<dbReference type="AlphaFoldDB" id="A0A291HQB0"/>
<accession>A0A291HQB0</accession>
<feature type="region of interest" description="Disordered" evidence="1">
    <location>
        <begin position="175"/>
        <end position="199"/>
    </location>
</feature>